<dbReference type="PATRIC" id="fig|43658.6.peg.5883"/>
<sequence>MVKQVIKHYLAKRVARKLTPWLTLYGEKDTYTDEEITYALLRARLSKRYLKLAKEVFGGGISKYRDYGKQKYLKCTNRPYLPKGSSTIEASSVFFENSNDNDSG</sequence>
<proteinExistence type="predicted"/>
<dbReference type="AlphaFoldDB" id="A0A0L0ET54"/>
<dbReference type="Proteomes" id="UP000036850">
    <property type="component" value="Unassembled WGS sequence"/>
</dbReference>
<gene>
    <name evidence="1" type="ORF">AC626_09810</name>
</gene>
<reference evidence="2" key="1">
    <citation type="submission" date="2015-07" db="EMBL/GenBank/DDBJ databases">
        <title>Draft genome sequence of a Pseudoalteromonas rubra strain, OCN096, isolated from Kaneohe Bay, Oahu, Hawaii.</title>
        <authorList>
            <person name="Beurmann S."/>
            <person name="Ushijima B."/>
            <person name="Belcaid M."/>
            <person name="Callahan S.M."/>
            <person name="Aeby G.S."/>
        </authorList>
    </citation>
    <scope>NUCLEOTIDE SEQUENCE [LARGE SCALE GENOMIC DNA]</scope>
    <source>
        <strain evidence="2">OCN096</strain>
    </source>
</reference>
<protein>
    <submittedName>
        <fullName evidence="1">Uncharacterized protein</fullName>
    </submittedName>
</protein>
<organism evidence="1 2">
    <name type="scientific">Pseudoalteromonas rubra</name>
    <dbReference type="NCBI Taxonomy" id="43658"/>
    <lineage>
        <taxon>Bacteria</taxon>
        <taxon>Pseudomonadati</taxon>
        <taxon>Pseudomonadota</taxon>
        <taxon>Gammaproteobacteria</taxon>
        <taxon>Alteromonadales</taxon>
        <taxon>Pseudoalteromonadaceae</taxon>
        <taxon>Pseudoalteromonas</taxon>
    </lineage>
</organism>
<dbReference type="EMBL" id="LFZX01000059">
    <property type="protein sequence ID" value="KNC67589.1"/>
    <property type="molecule type" value="Genomic_DNA"/>
</dbReference>
<evidence type="ECO:0000313" key="1">
    <source>
        <dbReference type="EMBL" id="KNC67589.1"/>
    </source>
</evidence>
<dbReference type="OrthoDB" id="6306899at2"/>
<evidence type="ECO:0000313" key="2">
    <source>
        <dbReference type="Proteomes" id="UP000036850"/>
    </source>
</evidence>
<comment type="caution">
    <text evidence="1">The sequence shown here is derived from an EMBL/GenBank/DDBJ whole genome shotgun (WGS) entry which is preliminary data.</text>
</comment>
<accession>A0A0L0ET54</accession>
<name>A0A0L0ET54_9GAMM</name>